<feature type="chain" id="PRO_5030063641" evidence="4">
    <location>
        <begin position="28"/>
        <end position="921"/>
    </location>
</feature>
<dbReference type="Gene3D" id="2.60.40.4270">
    <property type="entry name" value="Listeria-Bacteroides repeat domain"/>
    <property type="match status" value="1"/>
</dbReference>
<dbReference type="Pfam" id="PF17963">
    <property type="entry name" value="Big_9"/>
    <property type="match status" value="1"/>
</dbReference>
<dbReference type="Pfam" id="PF04203">
    <property type="entry name" value="Sortase"/>
    <property type="match status" value="1"/>
</dbReference>
<keyword evidence="4" id="KW-0732">Signal</keyword>
<reference evidence="5 6" key="1">
    <citation type="submission" date="2018-08" db="EMBL/GenBank/DDBJ databases">
        <title>Genomic Encyclopedia of Type Strains, Phase IV (KMG-IV): sequencing the most valuable type-strain genomes for metagenomic binning, comparative biology and taxonomic classification.</title>
        <authorList>
            <person name="Goeker M."/>
        </authorList>
    </citation>
    <scope>NUCLEOTIDE SEQUENCE [LARGE SCALE GENOMIC DNA]</scope>
    <source>
        <strain evidence="5 6">DSM 23923</strain>
    </source>
</reference>
<organism evidence="5 6">
    <name type="scientific">Pelolinea submarina</name>
    <dbReference type="NCBI Taxonomy" id="913107"/>
    <lineage>
        <taxon>Bacteria</taxon>
        <taxon>Bacillati</taxon>
        <taxon>Chloroflexota</taxon>
        <taxon>Anaerolineae</taxon>
        <taxon>Anaerolineales</taxon>
        <taxon>Anaerolineaceae</taxon>
        <taxon>Pelolinea</taxon>
    </lineage>
</organism>
<gene>
    <name evidence="5" type="ORF">DFR64_0378</name>
</gene>
<dbReference type="InterPro" id="IPR013378">
    <property type="entry name" value="InlB-like_B-rpt"/>
</dbReference>
<evidence type="ECO:0000313" key="5">
    <source>
        <dbReference type="EMBL" id="REG10519.1"/>
    </source>
</evidence>
<accession>A0A347ZUB5</accession>
<dbReference type="InterPro" id="IPR042229">
    <property type="entry name" value="Listeria/Bacterioides_rpt_sf"/>
</dbReference>
<dbReference type="Pfam" id="PF18889">
    <property type="entry name" value="Beta_helix_3"/>
    <property type="match status" value="7"/>
</dbReference>
<evidence type="ECO:0000256" key="1">
    <source>
        <dbReference type="ARBA" id="ARBA00004196"/>
    </source>
</evidence>
<protein>
    <submittedName>
        <fullName evidence="5">LPXTG-site transpeptidase (Sortase) family protein</fullName>
    </submittedName>
</protein>
<keyword evidence="6" id="KW-1185">Reference proteome</keyword>
<dbReference type="AlphaFoldDB" id="A0A347ZUB5"/>
<name>A0A347ZUB5_9CHLR</name>
<dbReference type="Gene3D" id="2.60.40.3440">
    <property type="match status" value="1"/>
</dbReference>
<comment type="subcellular location">
    <subcellularLocation>
        <location evidence="1">Cell envelope</location>
    </subcellularLocation>
</comment>
<dbReference type="EMBL" id="QUMS01000001">
    <property type="protein sequence ID" value="REG10519.1"/>
    <property type="molecule type" value="Genomic_DNA"/>
</dbReference>
<dbReference type="Pfam" id="PF09479">
    <property type="entry name" value="Flg_new"/>
    <property type="match status" value="1"/>
</dbReference>
<dbReference type="NCBIfam" id="TIGR01076">
    <property type="entry name" value="sortase_fam"/>
    <property type="match status" value="1"/>
</dbReference>
<dbReference type="RefSeq" id="WP_116223695.1">
    <property type="nucleotide sequence ID" value="NZ_AP018437.1"/>
</dbReference>
<sequence length="921" mass="92823">MKRGLSILLSIGIVLLSWMTTPSSVYAESHTLNDGDHLNLATGVVTKADDSTETLTLSAGDTISVTSGAEVVITGTKADLYINCGAGTTLTLDSVVIINTSLASGAAPLKFNGSGNKLILEGESTLKSYALPYAGTYVIPAVDVTGSAALTIEGTGELIAVGGGGVNYGGAGIGGGKNQNAGTIIINGGDITAVGGYHSAGIGAGENATGDSVKITINGGTVHATGGNRAAGIGGGNGTDESTGGSNGGTITINGGDVTVKAGTYGAGIGGGNIGSSGTIKIYGGTITSEGTTAYGAGIGGGNRGAVGTIEIHGGTIVATAAEGAAGIGAGFNGAGGSISISGGNITATTVNNGSGIGGGMMNGNCGNINISGGTIEATGVGTGAGIGCGGGVAVSSGVITVSGMPRIYAAGTTNLSATRTNISGSGFICMRSSMMTGSVNTSSHAQDNSLDIDAGASTINGYSVPSSWTGKTNSGYFTATGGPRQVAFEENGGTAVDDLGVVDGSQLTPPDSTKAGYDLADWYLDSGFNTLWNFDTDTVDSDITLYAKWLTADLSSNLLIDNDSSGEVVGTIGTSSGGLTLALSDSGTYLDNQFFTTNGNRLVFSGNADINNKSTYTIKIKITTAGGVTRSAVYTITVKRDGNTNGGSTNPDSYSLTKNSSIESNPMENDEVSTSGSTWSGHWIIRQPSHGSAEIGSIIYTPDKDYTGSDSLTYMACDNANYCMRGSVSYTVGSGSGSGGGSGSSSSSAGDALPYTGFPVGSVTELAVQPADASYLETEMQLEIPVLDVLIPIVGVPGTESGWDVTWLGENAGYLEGTAFPTWKGNTVLTAHNYKSDGLPGPFNKLETLNYGDLITIHAWDQDYVYEVRTRVIVNPKDTSLLNTSEYDMVTLITCKNYDENSGSYLNRVVVQAVLIDIEQ</sequence>
<comment type="caution">
    <text evidence="5">The sequence shown here is derived from an EMBL/GenBank/DDBJ whole genome shotgun (WGS) entry which is preliminary data.</text>
</comment>
<evidence type="ECO:0000256" key="3">
    <source>
        <dbReference type="SAM" id="MobiDB-lite"/>
    </source>
</evidence>
<keyword evidence="2" id="KW-0378">Hydrolase</keyword>
<evidence type="ECO:0000313" key="6">
    <source>
        <dbReference type="Proteomes" id="UP000256388"/>
    </source>
</evidence>
<dbReference type="OrthoDB" id="167028at2"/>
<evidence type="ECO:0000256" key="2">
    <source>
        <dbReference type="ARBA" id="ARBA00022801"/>
    </source>
</evidence>
<dbReference type="InterPro" id="IPR023365">
    <property type="entry name" value="Sortase_dom-sf"/>
</dbReference>
<dbReference type="SUPFAM" id="SSF63817">
    <property type="entry name" value="Sortase"/>
    <property type="match status" value="1"/>
</dbReference>
<feature type="signal peptide" evidence="4">
    <location>
        <begin position="1"/>
        <end position="27"/>
    </location>
</feature>
<feature type="region of interest" description="Disordered" evidence="3">
    <location>
        <begin position="642"/>
        <end position="674"/>
    </location>
</feature>
<dbReference type="Gene3D" id="2.40.260.10">
    <property type="entry name" value="Sortase"/>
    <property type="match status" value="1"/>
</dbReference>
<dbReference type="GO" id="GO:0016787">
    <property type="term" value="F:hydrolase activity"/>
    <property type="evidence" value="ECO:0007669"/>
    <property type="project" value="UniProtKB-KW"/>
</dbReference>
<dbReference type="Proteomes" id="UP000256388">
    <property type="component" value="Unassembled WGS sequence"/>
</dbReference>
<dbReference type="GO" id="GO:0030313">
    <property type="term" value="C:cell envelope"/>
    <property type="evidence" value="ECO:0007669"/>
    <property type="project" value="UniProtKB-SubCell"/>
</dbReference>
<evidence type="ECO:0000256" key="4">
    <source>
        <dbReference type="SAM" id="SignalP"/>
    </source>
</evidence>
<feature type="compositionally biased region" description="Polar residues" evidence="3">
    <location>
        <begin position="647"/>
        <end position="674"/>
    </location>
</feature>
<dbReference type="InterPro" id="IPR005754">
    <property type="entry name" value="Sortase"/>
</dbReference>
<proteinExistence type="predicted"/>